<evidence type="ECO:0000313" key="3">
    <source>
        <dbReference type="Proteomes" id="UP000750711"/>
    </source>
</evidence>
<keyword evidence="1" id="KW-0732">Signal</keyword>
<accession>A0A9P8RLQ8</accession>
<protein>
    <submittedName>
        <fullName evidence="2">Uncharacterized protein</fullName>
    </submittedName>
</protein>
<proteinExistence type="predicted"/>
<name>A0A9P8RLQ8_9PEZI</name>
<dbReference type="Proteomes" id="UP000750711">
    <property type="component" value="Unassembled WGS sequence"/>
</dbReference>
<comment type="caution">
    <text evidence="2">The sequence shown here is derived from an EMBL/GenBank/DDBJ whole genome shotgun (WGS) entry which is preliminary data.</text>
</comment>
<organism evidence="2 3">
    <name type="scientific">Trichoglossum hirsutum</name>
    <dbReference type="NCBI Taxonomy" id="265104"/>
    <lineage>
        <taxon>Eukaryota</taxon>
        <taxon>Fungi</taxon>
        <taxon>Dikarya</taxon>
        <taxon>Ascomycota</taxon>
        <taxon>Pezizomycotina</taxon>
        <taxon>Geoglossomycetes</taxon>
        <taxon>Geoglossales</taxon>
        <taxon>Geoglossaceae</taxon>
        <taxon>Trichoglossum</taxon>
    </lineage>
</organism>
<dbReference type="EMBL" id="JAGHQM010001230">
    <property type="protein sequence ID" value="KAH0556091.1"/>
    <property type="molecule type" value="Genomic_DNA"/>
</dbReference>
<evidence type="ECO:0000313" key="2">
    <source>
        <dbReference type="EMBL" id="KAH0556091.1"/>
    </source>
</evidence>
<feature type="signal peptide" evidence="1">
    <location>
        <begin position="1"/>
        <end position="20"/>
    </location>
</feature>
<reference evidence="2" key="1">
    <citation type="submission" date="2021-03" db="EMBL/GenBank/DDBJ databases">
        <title>Comparative genomics and phylogenomic investigation of the class Geoglossomycetes provide insights into ecological specialization and systematics.</title>
        <authorList>
            <person name="Melie T."/>
            <person name="Pirro S."/>
            <person name="Miller A.N."/>
            <person name="Quandt A."/>
        </authorList>
    </citation>
    <scope>NUCLEOTIDE SEQUENCE</scope>
    <source>
        <strain evidence="2">CAQ_001_2017</strain>
    </source>
</reference>
<dbReference type="AlphaFoldDB" id="A0A9P8RLQ8"/>
<feature type="chain" id="PRO_5040151918" evidence="1">
    <location>
        <begin position="21"/>
        <end position="218"/>
    </location>
</feature>
<gene>
    <name evidence="2" type="ORF">GP486_005973</name>
</gene>
<evidence type="ECO:0000256" key="1">
    <source>
        <dbReference type="SAM" id="SignalP"/>
    </source>
</evidence>
<sequence>MARFSPLVLALLVLLPWVSAAGYRPYDPIQDANVEVLRRESRTYEIDYVLENEDGEIVGFSGQTPASIHAGNETDFSEKRSPLQKRFGNGCSPTYARTYPPGRMNFFVCRDTINREFAGLNNAGRVWRVDARKSRVWAPVDPYNPDTGATLFCRIAIYNPGYCSYYDAYAAAMLQLSTNLWDSCASVGWGGVIPVDNWGTACVTMGGDAYNVDTCDFQ</sequence>
<keyword evidence="3" id="KW-1185">Reference proteome</keyword>